<dbReference type="Proteomes" id="UP000234323">
    <property type="component" value="Unassembled WGS sequence"/>
</dbReference>
<sequence length="570" mass="66741">MYNGKEISWKHIKGVYEYTQRHATAKATKLTKRHIWLTSWSKMCVDLVEHTLSKEVECALAPIKELKDISEGTREFIKYARKYHEIMHSKIGFRSIEDSHIKTLKEIRNWFVNDMLEGLFGTIRELGGDSSTQTLKSYGHALNKYQVTALVSSEIKSVNYGIANSTGTGITSLTRRDYRKDKKYHEENKENINVYQKYNTRLSQLSTFSRGIFENLLDDNLIMGRFKSLSKSVNDNVNYENIRVYDLQTEQYNLIEVLLYLDSIDKLLQSWQNIIKNIAHEAIPKKIGVQWLATWSSHFELYLNNYQLIEHTFKKKIIEKDQTADCNLVPENIIVLEPAEASKFSYIVGWVVYKLTKSNNITKSHPQFKAICAHLKVLNSEQVVYEEDVRSQITNVIPGQEFLEFMYKMESLILILFEKHKEFGPHILQYIHNSLLDNLLLLQSFNILLDLASQQILTCESVTTENYELKDEVRNFLYKRIISIYMRSRQKSWRRFNNLIPEKGTTSLRENLKSFYKDTQNISKNENKPPLMKKESIPQNPLLGLEQLRIWAKLDNAEEVFLKIFQVAEL</sequence>
<evidence type="ECO:0000259" key="1">
    <source>
        <dbReference type="Pfam" id="PF21788"/>
    </source>
</evidence>
<evidence type="ECO:0000313" key="3">
    <source>
        <dbReference type="Proteomes" id="UP000234323"/>
    </source>
</evidence>
<dbReference type="VEuPathDB" id="FungiDB:RhiirA1_401772"/>
<dbReference type="Pfam" id="PF21788">
    <property type="entry name" value="TNP-like_GBD"/>
    <property type="match status" value="1"/>
</dbReference>
<name>A0A2I1GVF6_9GLOM</name>
<dbReference type="EMBL" id="LLXI01000892">
    <property type="protein sequence ID" value="PKY50575.1"/>
    <property type="molecule type" value="Genomic_DNA"/>
</dbReference>
<dbReference type="VEuPathDB" id="FungiDB:FUN_013055"/>
<proteinExistence type="predicted"/>
<accession>A0A2I1GVF6</accession>
<keyword evidence="3" id="KW-1185">Reference proteome</keyword>
<organism evidence="2 3">
    <name type="scientific">Rhizophagus irregularis</name>
    <dbReference type="NCBI Taxonomy" id="588596"/>
    <lineage>
        <taxon>Eukaryota</taxon>
        <taxon>Fungi</taxon>
        <taxon>Fungi incertae sedis</taxon>
        <taxon>Mucoromycota</taxon>
        <taxon>Glomeromycotina</taxon>
        <taxon>Glomeromycetes</taxon>
        <taxon>Glomerales</taxon>
        <taxon>Glomeraceae</taxon>
        <taxon>Rhizophagus</taxon>
    </lineage>
</organism>
<dbReference type="AlphaFoldDB" id="A0A2I1GVF6"/>
<protein>
    <recommendedName>
        <fullName evidence="1">Transposable element P transposase-like GTP-binding insertion domain-containing protein</fullName>
    </recommendedName>
</protein>
<comment type="caution">
    <text evidence="2">The sequence shown here is derived from an EMBL/GenBank/DDBJ whole genome shotgun (WGS) entry which is preliminary data.</text>
</comment>
<gene>
    <name evidence="2" type="ORF">RhiirA4_467127</name>
</gene>
<evidence type="ECO:0000313" key="2">
    <source>
        <dbReference type="EMBL" id="PKY50575.1"/>
    </source>
</evidence>
<dbReference type="InterPro" id="IPR048366">
    <property type="entry name" value="TNP-like_GBD"/>
</dbReference>
<dbReference type="VEuPathDB" id="FungiDB:RhiirFUN_013052"/>
<reference evidence="2 3" key="1">
    <citation type="submission" date="2015-10" db="EMBL/GenBank/DDBJ databases">
        <title>Genome analyses suggest a sexual origin of heterokaryosis in a supposedly ancient asexual fungus.</title>
        <authorList>
            <person name="Ropars J."/>
            <person name="Sedzielewska K."/>
            <person name="Noel J."/>
            <person name="Charron P."/>
            <person name="Farinelli L."/>
            <person name="Marton T."/>
            <person name="Kruger M."/>
            <person name="Pelin A."/>
            <person name="Brachmann A."/>
            <person name="Corradi N."/>
        </authorList>
    </citation>
    <scope>NUCLEOTIDE SEQUENCE [LARGE SCALE GENOMIC DNA]</scope>
    <source>
        <strain evidence="2 3">A4</strain>
    </source>
</reference>
<feature type="domain" description="Transposable element P transposase-like GTP-binding insertion" evidence="1">
    <location>
        <begin position="3"/>
        <end position="90"/>
    </location>
</feature>